<evidence type="ECO:0000256" key="1">
    <source>
        <dbReference type="ARBA" id="ARBA00008779"/>
    </source>
</evidence>
<dbReference type="Proteomes" id="UP000366872">
    <property type="component" value="Unassembled WGS sequence"/>
</dbReference>
<organism evidence="6 7">
    <name type="scientific">Pontiella desulfatans</name>
    <dbReference type="NCBI Taxonomy" id="2750659"/>
    <lineage>
        <taxon>Bacteria</taxon>
        <taxon>Pseudomonadati</taxon>
        <taxon>Kiritimatiellota</taxon>
        <taxon>Kiritimatiellia</taxon>
        <taxon>Kiritimatiellales</taxon>
        <taxon>Pontiellaceae</taxon>
        <taxon>Pontiella</taxon>
    </lineage>
</organism>
<dbReference type="InterPro" id="IPR024607">
    <property type="entry name" value="Sulfatase_CS"/>
</dbReference>
<comment type="similarity">
    <text evidence="1">Belongs to the sulfatase family.</text>
</comment>
<dbReference type="Gene3D" id="3.40.720.10">
    <property type="entry name" value="Alkaline Phosphatase, subunit A"/>
    <property type="match status" value="1"/>
</dbReference>
<feature type="domain" description="Sulfatase N-terminal" evidence="5">
    <location>
        <begin position="22"/>
        <end position="341"/>
    </location>
</feature>
<dbReference type="InterPro" id="IPR017850">
    <property type="entry name" value="Alkaline_phosphatase_core_sf"/>
</dbReference>
<protein>
    <submittedName>
        <fullName evidence="6">Choline-sulfatase</fullName>
    </submittedName>
</protein>
<accession>A0A6C2U6H6</accession>
<dbReference type="Pfam" id="PF00884">
    <property type="entry name" value="Sulfatase"/>
    <property type="match status" value="1"/>
</dbReference>
<sequence length="461" mass="51766">MRNCVLYMAWAFLVGTALGTAPNIILIMADDVSAKDFSLYGSKEIQTPSLEKMAAEGVYFQTAWSTPICSPSRAMIMTGKYANKTKAYHNNIKLSWNLARDHLTIGEMMKQAGYKTAFAGKVQMEGNFRADYGFDEAFEWADWDGFDGPVERWDKGKLPKGGWYDRSARYWHPSLTINGAGLKTKTNDYGPDVLVGHINRFIEANKSEPFFIYYPMLLPHKSWDFERNKGGYLPTPALDGKGRRIDEKSEPTLKANVEYMDYLVGEIRKQVERSDIADNTIIIYTSDNGTAGYGKGIFTKERGTRVPFVVWGPGHVKPIGASPELIDFSDVLPTLAEWAGYTIDPEEGVDGVSFAPILQGDTSTAREWIGAYFGPFRQMRTKEWLLDGQDRLFDCRAGRDDASLKNVSGSNDPDVMAAKEKLQALRALHLPLDDFRENAEIIELWKAYQKNGGPFIKSFVP</sequence>
<evidence type="ECO:0000256" key="3">
    <source>
        <dbReference type="ARBA" id="ARBA00022801"/>
    </source>
</evidence>
<dbReference type="InterPro" id="IPR050738">
    <property type="entry name" value="Sulfatase"/>
</dbReference>
<evidence type="ECO:0000259" key="5">
    <source>
        <dbReference type="Pfam" id="PF00884"/>
    </source>
</evidence>
<dbReference type="EMBL" id="CAAHFG010000002">
    <property type="protein sequence ID" value="VGO15131.1"/>
    <property type="molecule type" value="Genomic_DNA"/>
</dbReference>
<dbReference type="PANTHER" id="PTHR42693:SF53">
    <property type="entry name" value="ENDO-4-O-SULFATASE"/>
    <property type="match status" value="1"/>
</dbReference>
<dbReference type="PANTHER" id="PTHR42693">
    <property type="entry name" value="ARYLSULFATASE FAMILY MEMBER"/>
    <property type="match status" value="1"/>
</dbReference>
<keyword evidence="2" id="KW-0479">Metal-binding</keyword>
<evidence type="ECO:0000313" key="6">
    <source>
        <dbReference type="EMBL" id="VGO15131.1"/>
    </source>
</evidence>
<keyword evidence="3" id="KW-0378">Hydrolase</keyword>
<name>A0A6C2U6H6_PONDE</name>
<keyword evidence="7" id="KW-1185">Reference proteome</keyword>
<keyword evidence="4" id="KW-0106">Calcium</keyword>
<dbReference type="InterPro" id="IPR000917">
    <property type="entry name" value="Sulfatase_N"/>
</dbReference>
<dbReference type="AlphaFoldDB" id="A0A6C2U6H6"/>
<dbReference type="SUPFAM" id="SSF53649">
    <property type="entry name" value="Alkaline phosphatase-like"/>
    <property type="match status" value="1"/>
</dbReference>
<evidence type="ECO:0000256" key="2">
    <source>
        <dbReference type="ARBA" id="ARBA00022723"/>
    </source>
</evidence>
<dbReference type="GO" id="GO:0046872">
    <property type="term" value="F:metal ion binding"/>
    <property type="evidence" value="ECO:0007669"/>
    <property type="project" value="UniProtKB-KW"/>
</dbReference>
<gene>
    <name evidence="6" type="primary">betC_62</name>
    <name evidence="6" type="ORF">PDESU_03712</name>
</gene>
<proteinExistence type="inferred from homology"/>
<dbReference type="GO" id="GO:0004065">
    <property type="term" value="F:arylsulfatase activity"/>
    <property type="evidence" value="ECO:0007669"/>
    <property type="project" value="TreeGrafter"/>
</dbReference>
<dbReference type="PROSITE" id="PS00523">
    <property type="entry name" value="SULFATASE_1"/>
    <property type="match status" value="1"/>
</dbReference>
<evidence type="ECO:0000256" key="4">
    <source>
        <dbReference type="ARBA" id="ARBA00022837"/>
    </source>
</evidence>
<reference evidence="6 7" key="1">
    <citation type="submission" date="2019-04" db="EMBL/GenBank/DDBJ databases">
        <authorList>
            <person name="Van Vliet M D."/>
        </authorList>
    </citation>
    <scope>NUCLEOTIDE SEQUENCE [LARGE SCALE GENOMIC DNA]</scope>
    <source>
        <strain evidence="6 7">F1</strain>
    </source>
</reference>
<evidence type="ECO:0000313" key="7">
    <source>
        <dbReference type="Proteomes" id="UP000366872"/>
    </source>
</evidence>
<dbReference type="RefSeq" id="WP_168442384.1">
    <property type="nucleotide sequence ID" value="NZ_CAAHFG010000002.1"/>
</dbReference>